<accession>A0A8J0TE50</accession>
<dbReference type="InterPro" id="IPR036116">
    <property type="entry name" value="FN3_sf"/>
</dbReference>
<feature type="domain" description="Ig-like" evidence="15">
    <location>
        <begin position="326"/>
        <end position="430"/>
    </location>
</feature>
<dbReference type="CDD" id="cd00096">
    <property type="entry name" value="Ig"/>
    <property type="match status" value="2"/>
</dbReference>
<keyword evidence="5" id="KW-0732">Signal</keyword>
<dbReference type="InterPro" id="IPR051170">
    <property type="entry name" value="Neural/epithelial_adhesion"/>
</dbReference>
<dbReference type="SMART" id="SM00408">
    <property type="entry name" value="IGc2"/>
    <property type="match status" value="5"/>
</dbReference>
<keyword evidence="7" id="KW-0130">Cell adhesion</keyword>
<evidence type="ECO:0000256" key="9">
    <source>
        <dbReference type="ARBA" id="ARBA00023136"/>
    </source>
</evidence>
<keyword evidence="10" id="KW-1015">Disulfide bond</keyword>
<feature type="region of interest" description="Disordered" evidence="13">
    <location>
        <begin position="1060"/>
        <end position="1127"/>
    </location>
</feature>
<dbReference type="FunFam" id="2.60.40.10:FF:000173">
    <property type="entry name" value="Neural cell adhesion molecule 1"/>
    <property type="match status" value="1"/>
</dbReference>
<dbReference type="RefSeq" id="XP_018082333.1">
    <property type="nucleotide sequence ID" value="XM_018226844.2"/>
</dbReference>
<dbReference type="AGR" id="Xenbase:XB-GENE-6252598"/>
<dbReference type="InterPro" id="IPR013098">
    <property type="entry name" value="Ig_I-set"/>
</dbReference>
<dbReference type="FunFam" id="2.60.40.10:FF:000086">
    <property type="entry name" value="Neural cell adhesion molecule 1"/>
    <property type="match status" value="1"/>
</dbReference>
<keyword evidence="4 14" id="KW-0812">Transmembrane</keyword>
<evidence type="ECO:0000256" key="1">
    <source>
        <dbReference type="ARBA" id="ARBA00003000"/>
    </source>
</evidence>
<evidence type="ECO:0000313" key="17">
    <source>
        <dbReference type="Proteomes" id="UP000186698"/>
    </source>
</evidence>
<dbReference type="PRINTS" id="PR01838">
    <property type="entry name" value="NCAMFAMILY"/>
</dbReference>
<proteinExistence type="predicted"/>
<keyword evidence="11" id="KW-0325">Glycoprotein</keyword>
<feature type="domain" description="Ig-like" evidence="15">
    <location>
        <begin position="232"/>
        <end position="317"/>
    </location>
</feature>
<evidence type="ECO:0000313" key="18">
    <source>
        <dbReference type="RefSeq" id="XP_018082333.1"/>
    </source>
</evidence>
<dbReference type="SUPFAM" id="SSF49265">
    <property type="entry name" value="Fibronectin type III"/>
    <property type="match status" value="1"/>
</dbReference>
<evidence type="ECO:0000256" key="6">
    <source>
        <dbReference type="ARBA" id="ARBA00022737"/>
    </source>
</evidence>
<evidence type="ECO:0000256" key="3">
    <source>
        <dbReference type="ARBA" id="ARBA00022475"/>
    </source>
</evidence>
<gene>
    <name evidence="18 19" type="primary">ncam1.S</name>
    <name evidence="18" type="synonym">n-cam</name>
    <name evidence="18" type="synonym">n-cam-1</name>
    <name evidence="18" type="synonym">ncam</name>
    <name evidence="18" type="synonym">ncam1</name>
    <name evidence="18" type="synonym">ncam1-a</name>
    <name evidence="18" type="synonym">ncam1-b</name>
</gene>
<name>A0A8J0TE50_XENLA</name>
<dbReference type="GO" id="GO:0005886">
    <property type="term" value="C:plasma membrane"/>
    <property type="evidence" value="ECO:0000318"/>
    <property type="project" value="GO_Central"/>
</dbReference>
<dbReference type="Proteomes" id="UP000186698">
    <property type="component" value="Chromosome 7S"/>
</dbReference>
<evidence type="ECO:0000259" key="16">
    <source>
        <dbReference type="PROSITE" id="PS50853"/>
    </source>
</evidence>
<evidence type="ECO:0000256" key="5">
    <source>
        <dbReference type="ARBA" id="ARBA00022729"/>
    </source>
</evidence>
<reference evidence="18" key="1">
    <citation type="submission" date="2025-08" db="UniProtKB">
        <authorList>
            <consortium name="RefSeq"/>
        </authorList>
    </citation>
    <scope>IDENTIFICATION</scope>
    <source>
        <strain evidence="18">J_2021</strain>
        <tissue evidence="18">Erythrocytes</tissue>
    </source>
</reference>
<keyword evidence="9 14" id="KW-0472">Membrane</keyword>
<dbReference type="SUPFAM" id="SSF48726">
    <property type="entry name" value="Immunoglobulin"/>
    <property type="match status" value="5"/>
</dbReference>
<evidence type="ECO:0000256" key="4">
    <source>
        <dbReference type="ARBA" id="ARBA00022692"/>
    </source>
</evidence>
<feature type="compositionally biased region" description="Polar residues" evidence="13">
    <location>
        <begin position="614"/>
        <end position="625"/>
    </location>
</feature>
<dbReference type="AlphaFoldDB" id="A0A8J0TE50"/>
<feature type="domain" description="Fibronectin type-III" evidence="16">
    <location>
        <begin position="526"/>
        <end position="625"/>
    </location>
</feature>
<dbReference type="Pfam" id="PF13927">
    <property type="entry name" value="Ig_3"/>
    <property type="match status" value="3"/>
</dbReference>
<dbReference type="PANTHER" id="PTHR12231:SF239">
    <property type="entry name" value="NEURAL CELL ADHESION MOLECULE 1"/>
    <property type="match status" value="1"/>
</dbReference>
<evidence type="ECO:0000313" key="19">
    <source>
        <dbReference type="Xenbase" id="XB-GENE-6252598"/>
    </source>
</evidence>
<dbReference type="GO" id="GO:0008046">
    <property type="term" value="F:axon guidance receptor activity"/>
    <property type="evidence" value="ECO:0000318"/>
    <property type="project" value="GO_Central"/>
</dbReference>
<evidence type="ECO:0000256" key="14">
    <source>
        <dbReference type="SAM" id="Phobius"/>
    </source>
</evidence>
<organism evidence="17 18">
    <name type="scientific">Xenopus laevis</name>
    <name type="common">African clawed frog</name>
    <dbReference type="NCBI Taxonomy" id="8355"/>
    <lineage>
        <taxon>Eukaryota</taxon>
        <taxon>Metazoa</taxon>
        <taxon>Chordata</taxon>
        <taxon>Craniata</taxon>
        <taxon>Vertebrata</taxon>
        <taxon>Euteleostomi</taxon>
        <taxon>Amphibia</taxon>
        <taxon>Batrachia</taxon>
        <taxon>Anura</taxon>
        <taxon>Pipoidea</taxon>
        <taxon>Pipidae</taxon>
        <taxon>Xenopodinae</taxon>
        <taxon>Xenopus</taxon>
        <taxon>Xenopus</taxon>
    </lineage>
</organism>
<dbReference type="GO" id="GO:0030424">
    <property type="term" value="C:axon"/>
    <property type="evidence" value="ECO:0000318"/>
    <property type="project" value="GO_Central"/>
</dbReference>
<dbReference type="InterPro" id="IPR003961">
    <property type="entry name" value="FN3_dom"/>
</dbReference>
<dbReference type="GeneID" id="397761"/>
<dbReference type="PROSITE" id="PS50835">
    <property type="entry name" value="IG_LIKE"/>
    <property type="match status" value="5"/>
</dbReference>
<feature type="compositionally biased region" description="Polar residues" evidence="13">
    <location>
        <begin position="1115"/>
        <end position="1127"/>
    </location>
</feature>
<dbReference type="CDD" id="cd05865">
    <property type="entry name" value="IgI_1_NCAM-1"/>
    <property type="match status" value="1"/>
</dbReference>
<dbReference type="FunFam" id="2.60.40.10:FF:001932">
    <property type="entry name" value="Neural cell adhesion molecule 1a"/>
    <property type="match status" value="1"/>
</dbReference>
<dbReference type="Pfam" id="PF07679">
    <property type="entry name" value="I-set"/>
    <property type="match status" value="2"/>
</dbReference>
<dbReference type="GO" id="GO:0043025">
    <property type="term" value="C:neuronal cell body"/>
    <property type="evidence" value="ECO:0000318"/>
    <property type="project" value="GO_Central"/>
</dbReference>
<evidence type="ECO:0000256" key="7">
    <source>
        <dbReference type="ARBA" id="ARBA00022889"/>
    </source>
</evidence>
<dbReference type="Gene3D" id="2.60.40.10">
    <property type="entry name" value="Immunoglobulins"/>
    <property type="match status" value="7"/>
</dbReference>
<protein>
    <submittedName>
        <fullName evidence="18">Neural cell adhesion molecule 1-A isoform X1</fullName>
    </submittedName>
</protein>
<evidence type="ECO:0000256" key="13">
    <source>
        <dbReference type="SAM" id="MobiDB-lite"/>
    </source>
</evidence>
<dbReference type="FunFam" id="2.60.40.10:FF:000159">
    <property type="entry name" value="neural cell adhesion molecule 1 isoform X2"/>
    <property type="match status" value="1"/>
</dbReference>
<dbReference type="CTD" id="397761"/>
<feature type="compositionally biased region" description="Low complexity" evidence="13">
    <location>
        <begin position="952"/>
        <end position="975"/>
    </location>
</feature>
<keyword evidence="8 14" id="KW-1133">Transmembrane helix</keyword>
<dbReference type="SMART" id="SM00060">
    <property type="entry name" value="FN3"/>
    <property type="match status" value="2"/>
</dbReference>
<feature type="transmembrane region" description="Helical" evidence="14">
    <location>
        <begin position="746"/>
        <end position="769"/>
    </location>
</feature>
<feature type="region of interest" description="Disordered" evidence="13">
    <location>
        <begin position="610"/>
        <end position="634"/>
    </location>
</feature>
<feature type="domain" description="Ig-like" evidence="15">
    <location>
        <begin position="433"/>
        <end position="517"/>
    </location>
</feature>
<dbReference type="InterPro" id="IPR007110">
    <property type="entry name" value="Ig-like_dom"/>
</dbReference>
<keyword evidence="17" id="KW-1185">Reference proteome</keyword>
<dbReference type="Pfam" id="PF00041">
    <property type="entry name" value="fn3"/>
    <property type="match status" value="2"/>
</dbReference>
<keyword evidence="3" id="KW-1003">Cell membrane</keyword>
<evidence type="ECO:0000256" key="2">
    <source>
        <dbReference type="ARBA" id="ARBA00004251"/>
    </source>
</evidence>
<evidence type="ECO:0000256" key="8">
    <source>
        <dbReference type="ARBA" id="ARBA00022989"/>
    </source>
</evidence>
<dbReference type="InterPro" id="IPR013783">
    <property type="entry name" value="Ig-like_fold"/>
</dbReference>
<feature type="compositionally biased region" description="Basic and acidic residues" evidence="13">
    <location>
        <begin position="797"/>
        <end position="823"/>
    </location>
</feature>
<dbReference type="InterPro" id="IPR009138">
    <property type="entry name" value="Neural_cell_adh"/>
</dbReference>
<dbReference type="InterPro" id="IPR003599">
    <property type="entry name" value="Ig_sub"/>
</dbReference>
<dbReference type="PANTHER" id="PTHR12231">
    <property type="entry name" value="CTX-RELATED TYPE I TRANSMEMBRANE PROTEIN"/>
    <property type="match status" value="1"/>
</dbReference>
<evidence type="ECO:0000256" key="10">
    <source>
        <dbReference type="ARBA" id="ARBA00023157"/>
    </source>
</evidence>
<dbReference type="CDD" id="cd00063">
    <property type="entry name" value="FN3"/>
    <property type="match status" value="2"/>
</dbReference>
<dbReference type="GO" id="GO:0007156">
    <property type="term" value="P:homophilic cell adhesion via plasma membrane adhesion molecules"/>
    <property type="evidence" value="ECO:0000318"/>
    <property type="project" value="GO_Central"/>
</dbReference>
<comment type="subcellular location">
    <subcellularLocation>
        <location evidence="2">Cell membrane</location>
        <topology evidence="2">Single-pass type I membrane protein</topology>
    </subcellularLocation>
</comment>
<feature type="compositionally biased region" description="Low complexity" evidence="13">
    <location>
        <begin position="893"/>
        <end position="914"/>
    </location>
</feature>
<feature type="domain" description="Ig-like" evidence="15">
    <location>
        <begin position="43"/>
        <end position="131"/>
    </location>
</feature>
<dbReference type="PROSITE" id="PS50853">
    <property type="entry name" value="FN3"/>
    <property type="match status" value="2"/>
</dbReference>
<evidence type="ECO:0000259" key="15">
    <source>
        <dbReference type="PROSITE" id="PS50835"/>
    </source>
</evidence>
<dbReference type="OrthoDB" id="10056271at2759"/>
<dbReference type="Xenbase" id="XB-GENE-6252598">
    <property type="gene designation" value="ncam1.S"/>
</dbReference>
<feature type="domain" description="Fibronectin type-III" evidence="16">
    <location>
        <begin position="633"/>
        <end position="729"/>
    </location>
</feature>
<keyword evidence="6" id="KW-0677">Repeat</keyword>
<dbReference type="GO" id="GO:0050808">
    <property type="term" value="P:synapse organization"/>
    <property type="evidence" value="ECO:0000318"/>
    <property type="project" value="GO_Central"/>
</dbReference>
<dbReference type="FunFam" id="2.60.40.10:FF:000137">
    <property type="entry name" value="neural cell adhesion molecule 1 isoform X2"/>
    <property type="match status" value="1"/>
</dbReference>
<feature type="compositionally biased region" description="Low complexity" evidence="13">
    <location>
        <begin position="874"/>
        <end position="886"/>
    </location>
</feature>
<evidence type="ECO:0000256" key="11">
    <source>
        <dbReference type="ARBA" id="ARBA00023180"/>
    </source>
</evidence>
<comment type="function">
    <text evidence="1">This protein is a cell adhesion molecule involved in neuron-neuron adhesion, neurite fasciculation, outgrowth of neurites, etc.</text>
</comment>
<dbReference type="FunFam" id="2.60.40.10:FF:000636">
    <property type="entry name" value="Neural cell adhesion molecule 2"/>
    <property type="match status" value="1"/>
</dbReference>
<dbReference type="SMART" id="SM00409">
    <property type="entry name" value="IG"/>
    <property type="match status" value="5"/>
</dbReference>
<feature type="domain" description="Ig-like" evidence="15">
    <location>
        <begin position="136"/>
        <end position="209"/>
    </location>
</feature>
<sequence>MVIFGASVTHRSSSRNSIACRITMLHIKDLIWTLYFIGTAVALEVNIVPDQGEISLGESKFFLCQVSGEATDISWYSPTGEKLVTQQQISVVRSDDYTSTLTIYNASSQDAGIYKCVASNEAEGESEGTVNLKIYQKLTFKNAPTPQEFKEGEDAVIICDVSSSIPSIITWRHKGKDVIFKKDVRFVVLANNYLQIRGIKKTDEGTYRCEGRILARGEINYKDIQVIVNVPPTIQARQLRVNATANMAESVVLSCDADGFPDPEISWLKKGEPIEDGEEKISFNEDQSEMTIHHVEKDDEAEYSCIANNQAGEAEATILLKVYAKPKITYVENKTAVELDEITLTCEASGDPIPSITWRTAVRNISSEATASWTRPLKHETLDGHIVVKEHIRMSALTLKDIQYTDAGEYFCIASNPIGVDMQAMYFEVQYAPKIRGPVVVYTWEGNPVNITCEVFAHPRAAVTWFRDGQLLPSSNYSNIKIYSGPTSSSLEVNPDSENDFGNYNCTAINTIGHEFSEFILVQADTPSSPAIRKVEPYSSTVMIVFDEPDSTGGVPILKYKAEWRVIGHEKWHTKYYDAKEVNAESIITVMGLKPETSYTVKLSAMNGKGLGDSTPSQEFTTQPVHISKPQGEPSAPKLVGHLSEDGNSIKVDILKQDDGGSPIRHYLVNYRALNALEWKPEMRVPSNSHHVMLKALEWNVDYEVIVVAENQQGKSKPALLSFRTTAKPTATTATASAGTGLGTGAIVGILIVIFVLLLVVVDVTCFFLNKCGLLMCIAVNFCGKAGPGAKGKDIEEGKAAFSKDESKEPIVEVRTEEERTPNHDGSNQIEPNETTPLTEPEHPAAVEDMLPSVTTVTTNSDTITETFATAQNSPTSETTTLTSSTAPPPTTAPDSNTIQSKQATPSKAEAPTTSSPPPTSSPKVAPLVDLSDTPTNNPSKVVANQAGPLNPSAATSAAEPPTVIIKPVTTVPPNAASPPPTPEPKQVKQEQSGTKSPEKEAAQPSTVKSPTEATKDESASLSNTKPLQDEDFQIDGGTFKTPEIDLAKDVFAALGTATPTAVASGKASELVSSTADTSVPLDSAKTEKTQVEEKSKPEEIDVKSTPAEVKTVPNEATQTNANESKA</sequence>
<evidence type="ECO:0000256" key="12">
    <source>
        <dbReference type="ARBA" id="ARBA00023319"/>
    </source>
</evidence>
<dbReference type="InterPro" id="IPR036179">
    <property type="entry name" value="Ig-like_dom_sf"/>
</dbReference>
<keyword evidence="12" id="KW-0393">Immunoglobulin domain</keyword>
<feature type="region of interest" description="Disordered" evidence="13">
    <location>
        <begin position="797"/>
        <end position="841"/>
    </location>
</feature>
<dbReference type="InterPro" id="IPR003598">
    <property type="entry name" value="Ig_sub2"/>
</dbReference>
<feature type="compositionally biased region" description="Polar residues" evidence="13">
    <location>
        <begin position="1004"/>
        <end position="1013"/>
    </location>
</feature>
<feature type="compositionally biased region" description="Basic and acidic residues" evidence="13">
    <location>
        <begin position="1085"/>
        <end position="1103"/>
    </location>
</feature>
<feature type="region of interest" description="Disordered" evidence="13">
    <location>
        <begin position="868"/>
        <end position="1040"/>
    </location>
</feature>